<dbReference type="RefSeq" id="WP_154729872.1">
    <property type="nucleotide sequence ID" value="NZ_SZYE01000090.1"/>
</dbReference>
<feature type="transmembrane region" description="Helical" evidence="6">
    <location>
        <begin position="374"/>
        <end position="394"/>
    </location>
</feature>
<evidence type="ECO:0008006" key="9">
    <source>
        <dbReference type="Google" id="ProtNLM"/>
    </source>
</evidence>
<evidence type="ECO:0000256" key="3">
    <source>
        <dbReference type="ARBA" id="ARBA00022692"/>
    </source>
</evidence>
<comment type="caution">
    <text evidence="7">The sequence shown here is derived from an EMBL/GenBank/DDBJ whole genome shotgun (WGS) entry which is preliminary data.</text>
</comment>
<dbReference type="AlphaFoldDB" id="A0A7Z8JY61"/>
<reference evidence="7 8" key="1">
    <citation type="submission" date="2019-05" db="EMBL/GenBank/DDBJ databases">
        <title>Genome sequence of Cellulomonas hominis strain CS1.</title>
        <authorList>
            <person name="Belmont J."/>
            <person name="Maclea K.S."/>
        </authorList>
    </citation>
    <scope>NUCLEOTIDE SEQUENCE [LARGE SCALE GENOMIC DNA]</scope>
    <source>
        <strain evidence="7 8">CS1</strain>
    </source>
</reference>
<dbReference type="GO" id="GO:0005886">
    <property type="term" value="C:plasma membrane"/>
    <property type="evidence" value="ECO:0007669"/>
    <property type="project" value="UniProtKB-SubCell"/>
</dbReference>
<feature type="transmembrane region" description="Helical" evidence="6">
    <location>
        <begin position="112"/>
        <end position="132"/>
    </location>
</feature>
<feature type="transmembrane region" description="Helical" evidence="6">
    <location>
        <begin position="172"/>
        <end position="194"/>
    </location>
</feature>
<protein>
    <recommendedName>
        <fullName evidence="9">Polysaccharide biosynthesis protein</fullName>
    </recommendedName>
</protein>
<evidence type="ECO:0000256" key="5">
    <source>
        <dbReference type="ARBA" id="ARBA00023136"/>
    </source>
</evidence>
<proteinExistence type="predicted"/>
<keyword evidence="3 6" id="KW-0812">Transmembrane</keyword>
<dbReference type="EMBL" id="SZYE01000090">
    <property type="protein sequence ID" value="TKR23326.1"/>
    <property type="molecule type" value="Genomic_DNA"/>
</dbReference>
<evidence type="ECO:0000256" key="2">
    <source>
        <dbReference type="ARBA" id="ARBA00022475"/>
    </source>
</evidence>
<feature type="transmembrane region" description="Helical" evidence="6">
    <location>
        <begin position="223"/>
        <end position="248"/>
    </location>
</feature>
<name>A0A7Z8JY61_9CELL</name>
<dbReference type="Proteomes" id="UP000308121">
    <property type="component" value="Unassembled WGS sequence"/>
</dbReference>
<evidence type="ECO:0000313" key="7">
    <source>
        <dbReference type="EMBL" id="TKR23326.1"/>
    </source>
</evidence>
<comment type="subcellular location">
    <subcellularLocation>
        <location evidence="1">Cell membrane</location>
        <topology evidence="1">Multi-pass membrane protein</topology>
    </subcellularLocation>
</comment>
<evidence type="ECO:0000256" key="6">
    <source>
        <dbReference type="SAM" id="Phobius"/>
    </source>
</evidence>
<gene>
    <name evidence="7" type="ORF">FA014_11785</name>
</gene>
<evidence type="ECO:0000313" key="8">
    <source>
        <dbReference type="Proteomes" id="UP000308121"/>
    </source>
</evidence>
<dbReference type="InterPro" id="IPR050833">
    <property type="entry name" value="Poly_Biosynth_Transport"/>
</dbReference>
<keyword evidence="2" id="KW-1003">Cell membrane</keyword>
<dbReference type="PANTHER" id="PTHR30250">
    <property type="entry name" value="PST FAMILY PREDICTED COLANIC ACID TRANSPORTER"/>
    <property type="match status" value="1"/>
</dbReference>
<accession>A0A7Z8JY61</accession>
<evidence type="ECO:0000256" key="1">
    <source>
        <dbReference type="ARBA" id="ARBA00004651"/>
    </source>
</evidence>
<feature type="transmembrane region" description="Helical" evidence="6">
    <location>
        <begin position="12"/>
        <end position="31"/>
    </location>
</feature>
<feature type="transmembrane region" description="Helical" evidence="6">
    <location>
        <begin position="400"/>
        <end position="420"/>
    </location>
</feature>
<organism evidence="7 8">
    <name type="scientific">Cellulomonas hominis</name>
    <dbReference type="NCBI Taxonomy" id="156981"/>
    <lineage>
        <taxon>Bacteria</taxon>
        <taxon>Bacillati</taxon>
        <taxon>Actinomycetota</taxon>
        <taxon>Actinomycetes</taxon>
        <taxon>Micrococcales</taxon>
        <taxon>Cellulomonadaceae</taxon>
        <taxon>Cellulomonas</taxon>
    </lineage>
</organism>
<keyword evidence="5 6" id="KW-0472">Membrane</keyword>
<feature type="transmembrane region" description="Helical" evidence="6">
    <location>
        <begin position="144"/>
        <end position="166"/>
    </location>
</feature>
<feature type="transmembrane region" description="Helical" evidence="6">
    <location>
        <begin position="342"/>
        <end position="362"/>
    </location>
</feature>
<evidence type="ECO:0000256" key="4">
    <source>
        <dbReference type="ARBA" id="ARBA00022989"/>
    </source>
</evidence>
<feature type="transmembrane region" description="Helical" evidence="6">
    <location>
        <begin position="37"/>
        <end position="60"/>
    </location>
</feature>
<sequence length="431" mass="43212">MRVPDPRSPVWVLGGAVVSGAATYALLVVVGRAVGPAGYSAFSLFWSAAIIASLGAFLPVEQVLATRTATGAWRGATAFARGARIALPLAAAAVVVHLLVWLLRDGGSPDAVAWAAVLLLVPTAAGFVWQFPARGVLAGEGRRLAYASVVLVDAGVRAAVAIVLWLSGTTAVAPYLAAVACSSVACALVGRALVRRGGPAPDPGPDVVGAPADDGLRGARRAVLPLVVAMLGMQGLLNSGPVVAGLVAGTPALAATAGHLLAALTLARLPVFVTQAAQAVYVAPIAGMVHRGEGDRARRLVTRLAVLVVGTAGLTVVVGTLLGPPLVPLLFGPEYQVARGDVVLVVLGVAAYLVASVANDLAVALGRHRRTGPAWAAGVAAAVVVALLVPDLAARVTLPLLVGCVVAGAVLVPVVALSVARLPRLPEGSRT</sequence>
<feature type="transmembrane region" description="Helical" evidence="6">
    <location>
        <begin position="81"/>
        <end position="100"/>
    </location>
</feature>
<dbReference type="PANTHER" id="PTHR30250:SF11">
    <property type="entry name" value="O-ANTIGEN TRANSPORTER-RELATED"/>
    <property type="match status" value="1"/>
</dbReference>
<feature type="transmembrane region" description="Helical" evidence="6">
    <location>
        <begin position="260"/>
        <end position="283"/>
    </location>
</feature>
<feature type="transmembrane region" description="Helical" evidence="6">
    <location>
        <begin position="304"/>
        <end position="322"/>
    </location>
</feature>
<keyword evidence="4 6" id="KW-1133">Transmembrane helix</keyword>